<comment type="caution">
    <text evidence="1">The sequence shown here is derived from an EMBL/GenBank/DDBJ whole genome shotgun (WGS) entry which is preliminary data.</text>
</comment>
<name>A0ACB9KKN1_BAUVA</name>
<protein>
    <submittedName>
        <fullName evidence="1">Uncharacterized protein</fullName>
    </submittedName>
</protein>
<keyword evidence="2" id="KW-1185">Reference proteome</keyword>
<accession>A0ACB9KKN1</accession>
<dbReference type="EMBL" id="CM039439">
    <property type="protein sequence ID" value="KAI4297835.1"/>
    <property type="molecule type" value="Genomic_DNA"/>
</dbReference>
<evidence type="ECO:0000313" key="1">
    <source>
        <dbReference type="EMBL" id="KAI4297835.1"/>
    </source>
</evidence>
<gene>
    <name evidence="1" type="ORF">L6164_037700</name>
</gene>
<organism evidence="1 2">
    <name type="scientific">Bauhinia variegata</name>
    <name type="common">Purple orchid tree</name>
    <name type="synonym">Phanera variegata</name>
    <dbReference type="NCBI Taxonomy" id="167791"/>
    <lineage>
        <taxon>Eukaryota</taxon>
        <taxon>Viridiplantae</taxon>
        <taxon>Streptophyta</taxon>
        <taxon>Embryophyta</taxon>
        <taxon>Tracheophyta</taxon>
        <taxon>Spermatophyta</taxon>
        <taxon>Magnoliopsida</taxon>
        <taxon>eudicotyledons</taxon>
        <taxon>Gunneridae</taxon>
        <taxon>Pentapetalae</taxon>
        <taxon>rosids</taxon>
        <taxon>fabids</taxon>
        <taxon>Fabales</taxon>
        <taxon>Fabaceae</taxon>
        <taxon>Cercidoideae</taxon>
        <taxon>Cercideae</taxon>
        <taxon>Bauhiniinae</taxon>
        <taxon>Bauhinia</taxon>
    </lineage>
</organism>
<proteinExistence type="predicted"/>
<reference evidence="1 2" key="1">
    <citation type="journal article" date="2022" name="DNA Res.">
        <title>Chromosomal-level genome assembly of the orchid tree Bauhinia variegata (Leguminosae; Cercidoideae) supports the allotetraploid origin hypothesis of Bauhinia.</title>
        <authorList>
            <person name="Zhong Y."/>
            <person name="Chen Y."/>
            <person name="Zheng D."/>
            <person name="Pang J."/>
            <person name="Liu Y."/>
            <person name="Luo S."/>
            <person name="Meng S."/>
            <person name="Qian L."/>
            <person name="Wei D."/>
            <person name="Dai S."/>
            <person name="Zhou R."/>
        </authorList>
    </citation>
    <scope>NUCLEOTIDE SEQUENCE [LARGE SCALE GENOMIC DNA]</scope>
    <source>
        <strain evidence="1">BV-YZ2020</strain>
    </source>
</reference>
<evidence type="ECO:0000313" key="2">
    <source>
        <dbReference type="Proteomes" id="UP000828941"/>
    </source>
</evidence>
<dbReference type="Proteomes" id="UP000828941">
    <property type="component" value="Chromosome 14"/>
</dbReference>
<sequence length="115" mass="12794">MNDGGGVQLVSIVLNTLASELACFGGCSEIDRRSSSTNNFSILLKFFFLLLESIRLKLKLSSHTPEGWIGKTAQCFLRCIEWTIKSVNRNAYIMQTGTNRDGTRDITRMEPGQAC</sequence>